<feature type="region of interest" description="Disordered" evidence="4">
    <location>
        <begin position="764"/>
        <end position="796"/>
    </location>
</feature>
<dbReference type="InterPro" id="IPR019546">
    <property type="entry name" value="TAT_signal_bac_arc"/>
</dbReference>
<feature type="domain" description="G8" evidence="5">
    <location>
        <begin position="71"/>
        <end position="195"/>
    </location>
</feature>
<dbReference type="SUPFAM" id="SSF51126">
    <property type="entry name" value="Pectin lyase-like"/>
    <property type="match status" value="1"/>
</dbReference>
<dbReference type="RefSeq" id="WP_310919551.1">
    <property type="nucleotide sequence ID" value="NZ_JAMQON010000002.1"/>
</dbReference>
<dbReference type="PROSITE" id="PS51484">
    <property type="entry name" value="G8"/>
    <property type="match status" value="1"/>
</dbReference>
<protein>
    <submittedName>
        <fullName evidence="6">Twin-arginine translocation signal domain-containing protein</fullName>
    </submittedName>
</protein>
<dbReference type="InterPro" id="IPR011050">
    <property type="entry name" value="Pectin_lyase_fold/virulence"/>
</dbReference>
<accession>A0ABU2FCD1</accession>
<gene>
    <name evidence="6" type="ORF">NDI56_10890</name>
</gene>
<dbReference type="InterPro" id="IPR055401">
    <property type="entry name" value="CEMIP_beta-hel_dom"/>
</dbReference>
<dbReference type="InterPro" id="IPR019316">
    <property type="entry name" value="G8_domain"/>
</dbReference>
<keyword evidence="2" id="KW-1003">Cell membrane</keyword>
<evidence type="ECO:0000256" key="1">
    <source>
        <dbReference type="ARBA" id="ARBA00004236"/>
    </source>
</evidence>
<name>A0ABU2FCD1_9EURY</name>
<evidence type="ECO:0000259" key="5">
    <source>
        <dbReference type="PROSITE" id="PS51484"/>
    </source>
</evidence>
<organism evidence="6 7">
    <name type="scientific">Haloarcula saliterrae</name>
    <dbReference type="NCBI Taxonomy" id="2950534"/>
    <lineage>
        <taxon>Archaea</taxon>
        <taxon>Methanobacteriati</taxon>
        <taxon>Methanobacteriota</taxon>
        <taxon>Stenosarchaea group</taxon>
        <taxon>Halobacteria</taxon>
        <taxon>Halobacteriales</taxon>
        <taxon>Haloarculaceae</taxon>
        <taxon>Haloarcula</taxon>
    </lineage>
</organism>
<dbReference type="NCBIfam" id="TIGR01409">
    <property type="entry name" value="TAT_signal_seq"/>
    <property type="match status" value="1"/>
</dbReference>
<dbReference type="Pfam" id="PF10162">
    <property type="entry name" value="G8"/>
    <property type="match status" value="1"/>
</dbReference>
<keyword evidence="3" id="KW-0325">Glycoprotein</keyword>
<dbReference type="InterPro" id="IPR006311">
    <property type="entry name" value="TAT_signal"/>
</dbReference>
<evidence type="ECO:0000313" key="6">
    <source>
        <dbReference type="EMBL" id="MDS0259899.1"/>
    </source>
</evidence>
<sequence length="923" mass="98411">MSEKGSSRRTFLKGAAAGGVGVTLAGGAYTQRERLLGAGANSLSDHDHIARLVSDDQVTHRATGGNWAEGGSWNASVPGDGARVLIPEGTTVTLAGELDAALKTVRVDGRLRVDPSAPTRLLVDTMVVAGTGTLELGTPEQPVQRGAGAVVEFTDDGAIDEAWDPERVSRGLLALPGSTVRIAGAERTPWARATPPSAGDSSLTLAERPTDWAEGDSLVVAGVTPDENRDESVTVAGVSGSTVDLDGALTHDHVPPREEFDAYVAAMDRNVTLRSASEATKRRGHVMFMTTDVRVQHAAFDSLGRTDKSRPVTNPENGTPPEPDTPNPKARYACHFHRTGIDASTAPRVVEGCVVDGSPGWGYVNHHSNVAFRDNVSHDVFGAGFVAEVGNEIGSFERNFALRSTGTGGVPDGRQFHEGREGATDDFGHGGYGFWLQSPGVAVDDNVAAGHRHHGFVWWTRPKPDEQMAPERFSGITVDFANFPVENVSGQDRLLQSDAVTDGAVPSTLVKLRSFSGNTAFASGGGVDISRHRFADAHDEVEHYSVVDEFTAFNVGAHYSPWDSRRVPNGRGAQGGQNGISIRYSANVVVRNPTLVDGAGGHRGVGINRNHAPQNLRVENPDIEGWFTGIRAPPRGESPITGGRLDNDVDVHVIGGGTDRRWTPAQHVRIEDVTFGEGGRASVFMRTNLDDDIYGVFSPAGGVELDGTPLYFDSQRPDVVPYPTEADLGDAGTDAMGDLTEASPAEFVGKSNRELSNEFGLAVEGQPLPDDAGRRSDVVGGFAGGSSGSTETEGPLRAVESAEGSVYEFGTLDQGERLYVYDDARFRAVPGKYTGLTYLRPEKGDNGIERPSGYRLDLAEPADVFVAYDAESRPAWLDDWTDTGDSIGTDDGTRQVFRKSVDAGTTWLGGCPDTYKMYTVFVR</sequence>
<keyword evidence="7" id="KW-1185">Reference proteome</keyword>
<evidence type="ECO:0000256" key="2">
    <source>
        <dbReference type="ARBA" id="ARBA00022475"/>
    </source>
</evidence>
<dbReference type="PROSITE" id="PS51318">
    <property type="entry name" value="TAT"/>
    <property type="match status" value="1"/>
</dbReference>
<dbReference type="InterPro" id="IPR012334">
    <property type="entry name" value="Pectin_lyas_fold"/>
</dbReference>
<proteinExistence type="predicted"/>
<keyword evidence="2" id="KW-0472">Membrane</keyword>
<comment type="caution">
    <text evidence="6">The sequence shown here is derived from an EMBL/GenBank/DDBJ whole genome shotgun (WGS) entry which is preliminary data.</text>
</comment>
<evidence type="ECO:0000256" key="3">
    <source>
        <dbReference type="ARBA" id="ARBA00023180"/>
    </source>
</evidence>
<dbReference type="EMBL" id="JAMQON010000002">
    <property type="protein sequence ID" value="MDS0259899.1"/>
    <property type="molecule type" value="Genomic_DNA"/>
</dbReference>
<dbReference type="Proteomes" id="UP001259659">
    <property type="component" value="Unassembled WGS sequence"/>
</dbReference>
<evidence type="ECO:0000256" key="4">
    <source>
        <dbReference type="SAM" id="MobiDB-lite"/>
    </source>
</evidence>
<dbReference type="Gene3D" id="2.160.20.10">
    <property type="entry name" value="Single-stranded right-handed beta-helix, Pectin lyase-like"/>
    <property type="match status" value="1"/>
</dbReference>
<dbReference type="SMART" id="SM01225">
    <property type="entry name" value="G8"/>
    <property type="match status" value="1"/>
</dbReference>
<evidence type="ECO:0000313" key="7">
    <source>
        <dbReference type="Proteomes" id="UP001259659"/>
    </source>
</evidence>
<reference evidence="6 7" key="1">
    <citation type="submission" date="2022-06" db="EMBL/GenBank/DDBJ databases">
        <title>Haloarcula sp. a new haloarchaeum isolate from saline soil.</title>
        <authorList>
            <person name="Strakova D."/>
            <person name="Galisteo C."/>
            <person name="Sanchez-Porro C."/>
            <person name="Ventosa A."/>
        </authorList>
    </citation>
    <scope>NUCLEOTIDE SEQUENCE [LARGE SCALE GENOMIC DNA]</scope>
    <source>
        <strain evidence="6 7">S1CR25-12</strain>
    </source>
</reference>
<feature type="region of interest" description="Disordered" evidence="4">
    <location>
        <begin position="300"/>
        <end position="329"/>
    </location>
</feature>
<dbReference type="Pfam" id="PF24606">
    <property type="entry name" value="CEMIP_beta-hel"/>
    <property type="match status" value="1"/>
</dbReference>
<comment type="subcellular location">
    <subcellularLocation>
        <location evidence="1">Cell membrane</location>
    </subcellularLocation>
</comment>